<dbReference type="GO" id="GO:0004743">
    <property type="term" value="F:pyruvate kinase activity"/>
    <property type="evidence" value="ECO:0007669"/>
    <property type="project" value="UniProtKB-EC"/>
</dbReference>
<comment type="caution">
    <text evidence="18">The sequence shown here is derived from an EMBL/GenBank/DDBJ whole genome shotgun (WGS) entry which is preliminary data.</text>
</comment>
<protein>
    <recommendedName>
        <fullName evidence="4 13">Pyruvate kinase</fullName>
        <ecNumber evidence="4 13">2.7.1.40</ecNumber>
    </recommendedName>
</protein>
<dbReference type="EC" id="2.7.1.40" evidence="4 13"/>
<keyword evidence="7" id="KW-0547">Nucleotide-binding</keyword>
<comment type="similarity">
    <text evidence="3 14">Belongs to the pyruvate kinase family.</text>
</comment>
<evidence type="ECO:0000256" key="2">
    <source>
        <dbReference type="ARBA" id="ARBA00004997"/>
    </source>
</evidence>
<dbReference type="Gene3D" id="3.40.1380.20">
    <property type="entry name" value="Pyruvate kinase, C-terminal domain"/>
    <property type="match status" value="1"/>
</dbReference>
<dbReference type="Gene3D" id="2.40.33.10">
    <property type="entry name" value="PK beta-barrel domain-like"/>
    <property type="match status" value="1"/>
</dbReference>
<evidence type="ECO:0000313" key="18">
    <source>
        <dbReference type="EMBL" id="KWT93551.1"/>
    </source>
</evidence>
<dbReference type="Pfam" id="PF02887">
    <property type="entry name" value="PK_C"/>
    <property type="match status" value="1"/>
</dbReference>
<dbReference type="InterPro" id="IPR011037">
    <property type="entry name" value="Pyrv_Knase-like_insert_dom_sf"/>
</dbReference>
<keyword evidence="15" id="KW-0175">Coiled coil</keyword>
<dbReference type="InterPro" id="IPR036918">
    <property type="entry name" value="Pyrv_Knase_C_sf"/>
</dbReference>
<name>A0ABR5SJ37_9BACT</name>
<evidence type="ECO:0000256" key="5">
    <source>
        <dbReference type="ARBA" id="ARBA00022679"/>
    </source>
</evidence>
<accession>A0ABR5SJ37</accession>
<comment type="cofactor">
    <cofactor evidence="1">
        <name>K(+)</name>
        <dbReference type="ChEBI" id="CHEBI:29103"/>
    </cofactor>
</comment>
<evidence type="ECO:0000256" key="7">
    <source>
        <dbReference type="ARBA" id="ARBA00022741"/>
    </source>
</evidence>
<dbReference type="EMBL" id="LNQR01000009">
    <property type="protein sequence ID" value="KWT93551.1"/>
    <property type="molecule type" value="Genomic_DNA"/>
</dbReference>
<evidence type="ECO:0000256" key="11">
    <source>
        <dbReference type="ARBA" id="ARBA00023152"/>
    </source>
</evidence>
<dbReference type="RefSeq" id="WP_085050836.1">
    <property type="nucleotide sequence ID" value="NZ_LNQR01000009.1"/>
</dbReference>
<evidence type="ECO:0000256" key="1">
    <source>
        <dbReference type="ARBA" id="ARBA00001958"/>
    </source>
</evidence>
<feature type="domain" description="Pyruvate kinase C-terminal" evidence="17">
    <location>
        <begin position="354"/>
        <end position="466"/>
    </location>
</feature>
<dbReference type="PRINTS" id="PR01050">
    <property type="entry name" value="PYRUVTKNASE"/>
</dbReference>
<keyword evidence="9" id="KW-0067">ATP-binding</keyword>
<comment type="pathway">
    <text evidence="2 14">Carbohydrate degradation; glycolysis; pyruvate from D-glyceraldehyde 3-phosphate: step 5/5.</text>
</comment>
<dbReference type="Pfam" id="PF00224">
    <property type="entry name" value="PK"/>
    <property type="match status" value="1"/>
</dbReference>
<dbReference type="NCBIfam" id="NF004491">
    <property type="entry name" value="PRK05826.1"/>
    <property type="match status" value="1"/>
</dbReference>
<dbReference type="InterPro" id="IPR015795">
    <property type="entry name" value="Pyrv_Knase_C"/>
</dbReference>
<evidence type="ECO:0000256" key="12">
    <source>
        <dbReference type="ARBA" id="ARBA00023317"/>
    </source>
</evidence>
<dbReference type="NCBIfam" id="NF004978">
    <property type="entry name" value="PRK06354.1"/>
    <property type="match status" value="1"/>
</dbReference>
<keyword evidence="19" id="KW-1185">Reference proteome</keyword>
<reference evidence="18 19" key="1">
    <citation type="submission" date="2015-11" db="EMBL/GenBank/DDBJ databases">
        <authorList>
            <person name="Lin W."/>
        </authorList>
    </citation>
    <scope>NUCLEOTIDE SEQUENCE [LARGE SCALE GENOMIC DNA]</scope>
    <source>
        <strain evidence="18 19">HCH-1</strain>
    </source>
</reference>
<evidence type="ECO:0000259" key="17">
    <source>
        <dbReference type="Pfam" id="PF02887"/>
    </source>
</evidence>
<feature type="domain" description="Pyruvate kinase barrel" evidence="16">
    <location>
        <begin position="3"/>
        <end position="320"/>
    </location>
</feature>
<dbReference type="InterPro" id="IPR040442">
    <property type="entry name" value="Pyrv_kinase-like_dom_sf"/>
</dbReference>
<keyword evidence="10 14" id="KW-0460">Magnesium</keyword>
<comment type="catalytic activity">
    <reaction evidence="14">
        <text>pyruvate + ATP = phosphoenolpyruvate + ADP + H(+)</text>
        <dbReference type="Rhea" id="RHEA:18157"/>
        <dbReference type="ChEBI" id="CHEBI:15361"/>
        <dbReference type="ChEBI" id="CHEBI:15378"/>
        <dbReference type="ChEBI" id="CHEBI:30616"/>
        <dbReference type="ChEBI" id="CHEBI:58702"/>
        <dbReference type="ChEBI" id="CHEBI:456216"/>
        <dbReference type="EC" id="2.7.1.40"/>
    </reaction>
</comment>
<evidence type="ECO:0000256" key="10">
    <source>
        <dbReference type="ARBA" id="ARBA00022842"/>
    </source>
</evidence>
<dbReference type="InterPro" id="IPR018209">
    <property type="entry name" value="Pyrv_Knase_AS"/>
</dbReference>
<dbReference type="InterPro" id="IPR015813">
    <property type="entry name" value="Pyrv/PenolPyrv_kinase-like_dom"/>
</dbReference>
<dbReference type="Gene3D" id="3.20.20.60">
    <property type="entry name" value="Phosphoenolpyruvate-binding domains"/>
    <property type="match status" value="1"/>
</dbReference>
<dbReference type="PROSITE" id="PS00110">
    <property type="entry name" value="PYRUVATE_KINASE"/>
    <property type="match status" value="1"/>
</dbReference>
<keyword evidence="8 14" id="KW-0418">Kinase</keyword>
<dbReference type="InterPro" id="IPR015806">
    <property type="entry name" value="Pyrv_Knase_insert_dom_sf"/>
</dbReference>
<evidence type="ECO:0000313" key="19">
    <source>
        <dbReference type="Proteomes" id="UP000060487"/>
    </source>
</evidence>
<evidence type="ECO:0000256" key="13">
    <source>
        <dbReference type="NCBIfam" id="TIGR01064"/>
    </source>
</evidence>
<keyword evidence="11 14" id="KW-0324">Glycolysis</keyword>
<gene>
    <name evidence="18" type="ORF">ASN18_0301</name>
</gene>
<evidence type="ECO:0000259" key="16">
    <source>
        <dbReference type="Pfam" id="PF00224"/>
    </source>
</evidence>
<evidence type="ECO:0000256" key="14">
    <source>
        <dbReference type="RuleBase" id="RU000504"/>
    </source>
</evidence>
<evidence type="ECO:0000256" key="3">
    <source>
        <dbReference type="ARBA" id="ARBA00008663"/>
    </source>
</evidence>
<sequence length="475" mass="52455">MTYTKIVATLGPETSNDKSVEELIKAGVDVFRLNFSHGAHAEHKERIDLIRRVSRKIGIEVALLQDLCGPKIRTGKMQPGGVLLAEGAKVSIVTENVIGTEERFSCIYELLTRDVHPGEKILLDDGSMELRVDSVDKALVLCTVIRGGLLKSSKGMNLPGSKISSPALTDKDRDDLEFGLREKVDFVALSFVRDANDIRQLRNIVGAKDIRIIAKIEKPEAIAHIDEIIHEADGVMVARGDLGVEMDLAEVPLLQKQIIHKANAADRYVITATQMLESMIESPFPTRAEVTDVANAVIDGTDAVMLSGETAVGKYPIVTVKTMKHIARTTEKYLKQHPPKWNWVHINTSTEVHNAISRAVLQFSRDLAVKAICAYSPSGGTSVYLSKSRPFAPIIIFTPSIEAVRRMHLYWGVIPVLDTTIKSKEELERKANEFVQEREFAIQGDTILLIHGSVFGQVGKNSIIEIKTVEGILKK</sequence>
<organism evidence="18 19">
    <name type="scientific">Candidatus Magnetominusculus xianensis</name>
    <dbReference type="NCBI Taxonomy" id="1748249"/>
    <lineage>
        <taxon>Bacteria</taxon>
        <taxon>Pseudomonadati</taxon>
        <taxon>Nitrospirota</taxon>
        <taxon>Nitrospiria</taxon>
        <taxon>Nitrospirales</taxon>
        <taxon>Nitrospiraceae</taxon>
        <taxon>Candidatus Magnetominusculus</taxon>
    </lineage>
</organism>
<dbReference type="SUPFAM" id="SSF51621">
    <property type="entry name" value="Phosphoenolpyruvate/pyruvate domain"/>
    <property type="match status" value="1"/>
</dbReference>
<dbReference type="InterPro" id="IPR015793">
    <property type="entry name" value="Pyrv_Knase_brl"/>
</dbReference>
<evidence type="ECO:0000256" key="9">
    <source>
        <dbReference type="ARBA" id="ARBA00022840"/>
    </source>
</evidence>
<keyword evidence="12 18" id="KW-0670">Pyruvate</keyword>
<evidence type="ECO:0000256" key="6">
    <source>
        <dbReference type="ARBA" id="ARBA00022723"/>
    </source>
</evidence>
<keyword evidence="5 14" id="KW-0808">Transferase</keyword>
<evidence type="ECO:0000256" key="15">
    <source>
        <dbReference type="SAM" id="Coils"/>
    </source>
</evidence>
<proteinExistence type="inferred from homology"/>
<evidence type="ECO:0000256" key="8">
    <source>
        <dbReference type="ARBA" id="ARBA00022777"/>
    </source>
</evidence>
<dbReference type="GO" id="GO:0016301">
    <property type="term" value="F:kinase activity"/>
    <property type="evidence" value="ECO:0007669"/>
    <property type="project" value="UniProtKB-KW"/>
</dbReference>
<dbReference type="PANTHER" id="PTHR11817">
    <property type="entry name" value="PYRUVATE KINASE"/>
    <property type="match status" value="1"/>
</dbReference>
<evidence type="ECO:0000256" key="4">
    <source>
        <dbReference type="ARBA" id="ARBA00012142"/>
    </source>
</evidence>
<dbReference type="NCBIfam" id="TIGR01064">
    <property type="entry name" value="pyruv_kin"/>
    <property type="match status" value="1"/>
</dbReference>
<dbReference type="Proteomes" id="UP000060487">
    <property type="component" value="Unassembled WGS sequence"/>
</dbReference>
<dbReference type="InterPro" id="IPR001697">
    <property type="entry name" value="Pyr_Knase"/>
</dbReference>
<dbReference type="SUPFAM" id="SSF52935">
    <property type="entry name" value="PK C-terminal domain-like"/>
    <property type="match status" value="1"/>
</dbReference>
<feature type="coiled-coil region" evidence="15">
    <location>
        <begin position="417"/>
        <end position="444"/>
    </location>
</feature>
<dbReference type="SUPFAM" id="SSF50800">
    <property type="entry name" value="PK beta-barrel domain-like"/>
    <property type="match status" value="1"/>
</dbReference>
<keyword evidence="6" id="KW-0479">Metal-binding</keyword>